<organism evidence="1 2">
    <name type="scientific">Lysinibacillus xylanilyticus</name>
    <dbReference type="NCBI Taxonomy" id="582475"/>
    <lineage>
        <taxon>Bacteria</taxon>
        <taxon>Bacillati</taxon>
        <taxon>Bacillota</taxon>
        <taxon>Bacilli</taxon>
        <taxon>Bacillales</taxon>
        <taxon>Bacillaceae</taxon>
        <taxon>Lysinibacillus</taxon>
    </lineage>
</organism>
<protein>
    <recommendedName>
        <fullName evidence="3">DUF4340 domain-containing protein</fullName>
    </recommendedName>
</protein>
<sequence>MKKYWKTILISLIIVMTIGSYYIQQAMASKKDVSFKIETTNGDKGEIDNLILQASYQNGGNIHRWLQISKDGSTNQISRTFFRDLVEAHEPLMFQKYMQEYRNFMRGKVLNPGQYFEDEDRLIYTTFQSNGRDKGLGNLFTLQIDTLDKKTNDSSSFEINMPDQVRYDYINENDVYVENGKIKILATSYLNGEEELHIYTVDENKQELEHDSILAKIELEERAHAGIHILNDDNKVQNENYILYMVEKYKYQDDDERETISGEMYLYNYLNNEVKELTIPAELKPYMKSMILHGTDIFIPVHSAIGIELKRYNIEKKQWEEHLSFKYPSIANDEEAPFLQITDDKLYLVSRVSDGHFFFIGDVRTGESLYEGKIINENKDADYSLMIEQIYNNMN</sequence>
<gene>
    <name evidence="1" type="ORF">AB1300_18790</name>
</gene>
<dbReference type="RefSeq" id="WP_368637725.1">
    <property type="nucleotide sequence ID" value="NZ_JBFRHK010000013.1"/>
</dbReference>
<keyword evidence="2" id="KW-1185">Reference proteome</keyword>
<evidence type="ECO:0000313" key="2">
    <source>
        <dbReference type="Proteomes" id="UP001558534"/>
    </source>
</evidence>
<dbReference type="Proteomes" id="UP001558534">
    <property type="component" value="Unassembled WGS sequence"/>
</dbReference>
<proteinExistence type="predicted"/>
<evidence type="ECO:0000313" key="1">
    <source>
        <dbReference type="EMBL" id="MEX3747162.1"/>
    </source>
</evidence>
<comment type="caution">
    <text evidence="1">The sequence shown here is derived from an EMBL/GenBank/DDBJ whole genome shotgun (WGS) entry which is preliminary data.</text>
</comment>
<accession>A0ABV3W1V0</accession>
<evidence type="ECO:0008006" key="3">
    <source>
        <dbReference type="Google" id="ProtNLM"/>
    </source>
</evidence>
<dbReference type="EMBL" id="JBFRHK010000013">
    <property type="protein sequence ID" value="MEX3747162.1"/>
    <property type="molecule type" value="Genomic_DNA"/>
</dbReference>
<reference evidence="1 2" key="1">
    <citation type="submission" date="2024-07" db="EMBL/GenBank/DDBJ databases">
        <title>Characterization of a bacterium isolated from hydrolysated instant sea cucumber by whole-genome sequencing and metabolomics.</title>
        <authorList>
            <person name="Luo X."/>
            <person name="Zhang Z."/>
            <person name="Zheng Z."/>
            <person name="Zhang W."/>
            <person name="Ming T."/>
            <person name="Jiao L."/>
            <person name="Su X."/>
            <person name="Kong F."/>
            <person name="Xu J."/>
        </authorList>
    </citation>
    <scope>NUCLEOTIDE SEQUENCE [LARGE SCALE GENOMIC DNA]</scope>
    <source>
        <strain evidence="1 2">XL-2024</strain>
    </source>
</reference>
<name>A0ABV3W1V0_9BACI</name>